<dbReference type="GO" id="GO:0006629">
    <property type="term" value="P:lipid metabolic process"/>
    <property type="evidence" value="ECO:0007669"/>
    <property type="project" value="InterPro"/>
</dbReference>
<dbReference type="SUPFAM" id="SSF52266">
    <property type="entry name" value="SGNH hydrolase"/>
    <property type="match status" value="1"/>
</dbReference>
<dbReference type="InterPro" id="IPR008265">
    <property type="entry name" value="Lipase_GDSL_AS"/>
</dbReference>
<dbReference type="Proteomes" id="UP000255234">
    <property type="component" value="Unassembled WGS sequence"/>
</dbReference>
<organism evidence="2 3">
    <name type="scientific">Megamonas hypermegale</name>
    <dbReference type="NCBI Taxonomy" id="158847"/>
    <lineage>
        <taxon>Bacteria</taxon>
        <taxon>Bacillati</taxon>
        <taxon>Bacillota</taxon>
        <taxon>Negativicutes</taxon>
        <taxon>Selenomonadales</taxon>
        <taxon>Selenomonadaceae</taxon>
        <taxon>Megamonas</taxon>
    </lineage>
</organism>
<dbReference type="InterPro" id="IPR013783">
    <property type="entry name" value="Ig-like_fold"/>
</dbReference>
<dbReference type="PROSITE" id="PS01098">
    <property type="entry name" value="LIPASE_GDSL_SER"/>
    <property type="match status" value="1"/>
</dbReference>
<dbReference type="Gene3D" id="2.60.40.10">
    <property type="entry name" value="Immunoglobulins"/>
    <property type="match status" value="2"/>
</dbReference>
<reference evidence="2 3" key="1">
    <citation type="submission" date="2018-06" db="EMBL/GenBank/DDBJ databases">
        <authorList>
            <consortium name="Pathogen Informatics"/>
            <person name="Doyle S."/>
        </authorList>
    </citation>
    <scope>NUCLEOTIDE SEQUENCE [LARGE SCALE GENOMIC DNA]</scope>
    <source>
        <strain evidence="2 3">NCTC10571</strain>
    </source>
</reference>
<dbReference type="InterPro" id="IPR013830">
    <property type="entry name" value="SGNH_hydro"/>
</dbReference>
<dbReference type="Gene3D" id="3.40.50.1110">
    <property type="entry name" value="SGNH hydrolase"/>
    <property type="match status" value="1"/>
</dbReference>
<dbReference type="Pfam" id="PF13472">
    <property type="entry name" value="Lipase_GDSL_2"/>
    <property type="match status" value="1"/>
</dbReference>
<evidence type="ECO:0000313" key="2">
    <source>
        <dbReference type="EMBL" id="STY70387.1"/>
    </source>
</evidence>
<dbReference type="GO" id="GO:0008233">
    <property type="term" value="F:peptidase activity"/>
    <property type="evidence" value="ECO:0007669"/>
    <property type="project" value="UniProtKB-KW"/>
</dbReference>
<dbReference type="PANTHER" id="PTHR30383">
    <property type="entry name" value="THIOESTERASE 1/PROTEASE 1/LYSOPHOSPHOLIPASE L1"/>
    <property type="match status" value="1"/>
</dbReference>
<protein>
    <submittedName>
        <fullName evidence="2">Multifunctional acyl-CoA thioesterase I and protease I and lysophospholipase L1</fullName>
    </submittedName>
</protein>
<feature type="domain" description="SGNH hydrolase-type esterase" evidence="1">
    <location>
        <begin position="271"/>
        <end position="431"/>
    </location>
</feature>
<gene>
    <name evidence="2" type="ORF">NCTC10571_00523</name>
</gene>
<dbReference type="GO" id="GO:0006508">
    <property type="term" value="P:proteolysis"/>
    <property type="evidence" value="ECO:0007669"/>
    <property type="project" value="UniProtKB-KW"/>
</dbReference>
<accession>A0A378NRC5</accession>
<name>A0A378NRC5_9FIRM</name>
<evidence type="ECO:0000259" key="1">
    <source>
        <dbReference type="Pfam" id="PF13472"/>
    </source>
</evidence>
<dbReference type="GO" id="GO:0004622">
    <property type="term" value="F:phosphatidylcholine lysophospholipase activity"/>
    <property type="evidence" value="ECO:0007669"/>
    <property type="project" value="TreeGrafter"/>
</dbReference>
<dbReference type="PANTHER" id="PTHR30383:SF32">
    <property type="entry name" value="SGNH-HYDROLASE"/>
    <property type="match status" value="1"/>
</dbReference>
<dbReference type="RefSeq" id="WP_115151032.1">
    <property type="nucleotide sequence ID" value="NZ_UGPP01000001.1"/>
</dbReference>
<dbReference type="InterPro" id="IPR051532">
    <property type="entry name" value="Ester_Hydrolysis_Enzymes"/>
</dbReference>
<dbReference type="EMBL" id="UGPP01000001">
    <property type="protein sequence ID" value="STY70387.1"/>
    <property type="molecule type" value="Genomic_DNA"/>
</dbReference>
<dbReference type="InterPro" id="IPR036514">
    <property type="entry name" value="SGNH_hydro_sf"/>
</dbReference>
<keyword evidence="2" id="KW-0378">Hydrolase</keyword>
<dbReference type="AlphaFoldDB" id="A0A378NRC5"/>
<sequence length="454" mass="51385">MNKKFLLIILILITLSWHLSLQNNDTIDAETKNTDQISTSEKTPLAPALVALSHFSLQDPSNNMPLLEWREDLNAVYYELELFDTIPDDLSDEELSSKNLYYTASVYTNAKQLDLTQIAPNALNGKTPLYWRIRSMDIDHNPITKFSALEELYATNQAPQMNAPIPHVIYNEKNGTTLLYPVYSFIPNANATQFEIEVTDNIPENPNGTTPSKYRIYAKIITGGELYDEKPRIGTFYWRVRGLDDEGNPVGVYSDAQIFKNEPQDNWKIAIFGDSISHGGGHLSFGPADWAYSYAYYLDFPTINLSCSGDTSETMVQRFDDDVLPFHPQYLLIMGGTNSLRAGMPAENVINDLKTIQEKCYENNITPILLTLAPINPYNIKKVFNEETSEVWQYNLNLVNDFIRTQPHIDTAKALNSPPILPTEYAMDGLHGDVIAKKIYAQEINDNISQFIAK</sequence>
<proteinExistence type="predicted"/>
<evidence type="ECO:0000313" key="3">
    <source>
        <dbReference type="Proteomes" id="UP000255234"/>
    </source>
</evidence>
<keyword evidence="2" id="KW-0645">Protease</keyword>